<dbReference type="Proteomes" id="UP001607303">
    <property type="component" value="Unassembled WGS sequence"/>
</dbReference>
<feature type="region of interest" description="Disordered" evidence="1">
    <location>
        <begin position="115"/>
        <end position="152"/>
    </location>
</feature>
<sequence length="152" mass="15758">MSALLTTSRHMSTTMLSYSESMMAEFQDTNNNNNNNSNSNNNKFFIARIQEEKCRKVLAPDLFISETILEQVVGADHRYGRPSPFMPPLFQLSLLAGSFNRVVTSSSTTTSTFYPSQLYLPGGDGGGDGGSDGNGGGGGGGDGGGGGGGGGS</sequence>
<name>A0ABD2BJI8_VESMC</name>
<dbReference type="AlphaFoldDB" id="A0ABD2BJI8"/>
<accession>A0ABD2BJI8</accession>
<organism evidence="2 3">
    <name type="scientific">Vespula maculifrons</name>
    <name type="common">Eastern yellow jacket</name>
    <name type="synonym">Wasp</name>
    <dbReference type="NCBI Taxonomy" id="7453"/>
    <lineage>
        <taxon>Eukaryota</taxon>
        <taxon>Metazoa</taxon>
        <taxon>Ecdysozoa</taxon>
        <taxon>Arthropoda</taxon>
        <taxon>Hexapoda</taxon>
        <taxon>Insecta</taxon>
        <taxon>Pterygota</taxon>
        <taxon>Neoptera</taxon>
        <taxon>Endopterygota</taxon>
        <taxon>Hymenoptera</taxon>
        <taxon>Apocrita</taxon>
        <taxon>Aculeata</taxon>
        <taxon>Vespoidea</taxon>
        <taxon>Vespidae</taxon>
        <taxon>Vespinae</taxon>
        <taxon>Vespula</taxon>
    </lineage>
</organism>
<evidence type="ECO:0000313" key="2">
    <source>
        <dbReference type="EMBL" id="KAL2732917.1"/>
    </source>
</evidence>
<protein>
    <submittedName>
        <fullName evidence="2">Uncharacterized protein</fullName>
    </submittedName>
</protein>
<feature type="compositionally biased region" description="Gly residues" evidence="1">
    <location>
        <begin position="122"/>
        <end position="152"/>
    </location>
</feature>
<gene>
    <name evidence="2" type="ORF">V1477_015158</name>
</gene>
<dbReference type="EMBL" id="JAYRBN010000075">
    <property type="protein sequence ID" value="KAL2732917.1"/>
    <property type="molecule type" value="Genomic_DNA"/>
</dbReference>
<evidence type="ECO:0000256" key="1">
    <source>
        <dbReference type="SAM" id="MobiDB-lite"/>
    </source>
</evidence>
<evidence type="ECO:0000313" key="3">
    <source>
        <dbReference type="Proteomes" id="UP001607303"/>
    </source>
</evidence>
<proteinExistence type="predicted"/>
<keyword evidence="3" id="KW-1185">Reference proteome</keyword>
<comment type="caution">
    <text evidence="2">The sequence shown here is derived from an EMBL/GenBank/DDBJ whole genome shotgun (WGS) entry which is preliminary data.</text>
</comment>
<reference evidence="2 3" key="1">
    <citation type="journal article" date="2024" name="Ann. Entomol. Soc. Am.">
        <title>Genomic analyses of the southern and eastern yellowjacket wasps (Hymenoptera: Vespidae) reveal evolutionary signatures of social life.</title>
        <authorList>
            <person name="Catto M.A."/>
            <person name="Caine P.B."/>
            <person name="Orr S.E."/>
            <person name="Hunt B.G."/>
            <person name="Goodisman M.A.D."/>
        </authorList>
    </citation>
    <scope>NUCLEOTIDE SEQUENCE [LARGE SCALE GENOMIC DNA]</scope>
    <source>
        <strain evidence="2">232</strain>
        <tissue evidence="2">Head and thorax</tissue>
    </source>
</reference>